<dbReference type="GO" id="GO:0005634">
    <property type="term" value="C:nucleus"/>
    <property type="evidence" value="ECO:0007669"/>
    <property type="project" value="UniProtKB-SubCell"/>
</dbReference>
<evidence type="ECO:0000256" key="1">
    <source>
        <dbReference type="ARBA" id="ARBA00004123"/>
    </source>
</evidence>
<dbReference type="GO" id="GO:0046983">
    <property type="term" value="F:protein dimerization activity"/>
    <property type="evidence" value="ECO:0007669"/>
    <property type="project" value="InterPro"/>
</dbReference>
<keyword evidence="2" id="KW-0805">Transcription regulation</keyword>
<evidence type="ECO:0000259" key="6">
    <source>
        <dbReference type="PROSITE" id="PS50888"/>
    </source>
</evidence>
<keyword evidence="4" id="KW-0804">Transcription</keyword>
<evidence type="ECO:0000256" key="2">
    <source>
        <dbReference type="ARBA" id="ARBA00023015"/>
    </source>
</evidence>
<sequence length="314" mass="35828">MALSSYYSNYGQLDFSSSDLMMMPPSTIFKEENPFDFSSPTQLQTNHFSNYDNLFFDPVDTYLNDPNDYFLAQENYTQVAENPLFESFFTLEDYELSNKFLKRQKCYYEDDNCSYGNNNNNGPTGNYYYMKTPSFQCHDLKQAQLPSLFTPPQYFQEQSFSSIGNNTTKGCNSKERESSVTAQSIAARTRRKKISDKTVKLSKLIPGGSNKMNSTAEMLHAAFKYVKFMQAQVGILQTMSSFQEVHGSLDNEEKDEGNFRQNNLEELVTSGKIQDKLSSMEKCLVPIDFIKELAKDGSFNSVSDTSLNQLLVLD</sequence>
<evidence type="ECO:0000256" key="3">
    <source>
        <dbReference type="ARBA" id="ARBA00023125"/>
    </source>
</evidence>
<protein>
    <recommendedName>
        <fullName evidence="6">BHLH domain-containing protein</fullName>
    </recommendedName>
</protein>
<evidence type="ECO:0000313" key="8">
    <source>
        <dbReference type="Proteomes" id="UP001454036"/>
    </source>
</evidence>
<dbReference type="SMART" id="SM00353">
    <property type="entry name" value="HLH"/>
    <property type="match status" value="1"/>
</dbReference>
<name>A0AAV3R0T8_LITER</name>
<keyword evidence="5" id="KW-0539">Nucleus</keyword>
<proteinExistence type="predicted"/>
<dbReference type="Proteomes" id="UP001454036">
    <property type="component" value="Unassembled WGS sequence"/>
</dbReference>
<dbReference type="Pfam" id="PF00010">
    <property type="entry name" value="HLH"/>
    <property type="match status" value="1"/>
</dbReference>
<comment type="subcellular location">
    <subcellularLocation>
        <location evidence="1">Nucleus</location>
    </subcellularLocation>
</comment>
<dbReference type="AlphaFoldDB" id="A0AAV3R0T8"/>
<keyword evidence="8" id="KW-1185">Reference proteome</keyword>
<evidence type="ECO:0000256" key="4">
    <source>
        <dbReference type="ARBA" id="ARBA00023163"/>
    </source>
</evidence>
<dbReference type="GO" id="GO:0000978">
    <property type="term" value="F:RNA polymerase II cis-regulatory region sequence-specific DNA binding"/>
    <property type="evidence" value="ECO:0007669"/>
    <property type="project" value="TreeGrafter"/>
</dbReference>
<dbReference type="PANTHER" id="PTHR16223">
    <property type="entry name" value="TRANSCRIPTION FACTOR BHLH83-RELATED"/>
    <property type="match status" value="1"/>
</dbReference>
<dbReference type="InterPro" id="IPR045843">
    <property type="entry name" value="IND-like"/>
</dbReference>
<dbReference type="EMBL" id="BAABME010024323">
    <property type="protein sequence ID" value="GAA0169969.1"/>
    <property type="molecule type" value="Genomic_DNA"/>
</dbReference>
<keyword evidence="3" id="KW-0238">DNA-binding</keyword>
<dbReference type="GO" id="GO:0000981">
    <property type="term" value="F:DNA-binding transcription factor activity, RNA polymerase II-specific"/>
    <property type="evidence" value="ECO:0007669"/>
    <property type="project" value="TreeGrafter"/>
</dbReference>
<dbReference type="Gene3D" id="4.10.280.10">
    <property type="entry name" value="Helix-loop-helix DNA-binding domain"/>
    <property type="match status" value="1"/>
</dbReference>
<organism evidence="7 8">
    <name type="scientific">Lithospermum erythrorhizon</name>
    <name type="common">Purple gromwell</name>
    <name type="synonym">Lithospermum officinale var. erythrorhizon</name>
    <dbReference type="NCBI Taxonomy" id="34254"/>
    <lineage>
        <taxon>Eukaryota</taxon>
        <taxon>Viridiplantae</taxon>
        <taxon>Streptophyta</taxon>
        <taxon>Embryophyta</taxon>
        <taxon>Tracheophyta</taxon>
        <taxon>Spermatophyta</taxon>
        <taxon>Magnoliopsida</taxon>
        <taxon>eudicotyledons</taxon>
        <taxon>Gunneridae</taxon>
        <taxon>Pentapetalae</taxon>
        <taxon>asterids</taxon>
        <taxon>lamiids</taxon>
        <taxon>Boraginales</taxon>
        <taxon>Boraginaceae</taxon>
        <taxon>Boraginoideae</taxon>
        <taxon>Lithospermeae</taxon>
        <taxon>Lithospermum</taxon>
    </lineage>
</organism>
<dbReference type="InterPro" id="IPR036638">
    <property type="entry name" value="HLH_DNA-bd_sf"/>
</dbReference>
<dbReference type="PROSITE" id="PS50888">
    <property type="entry name" value="BHLH"/>
    <property type="match status" value="1"/>
</dbReference>
<reference evidence="7 8" key="1">
    <citation type="submission" date="2024-01" db="EMBL/GenBank/DDBJ databases">
        <title>The complete chloroplast genome sequence of Lithospermum erythrorhizon: insights into the phylogenetic relationship among Boraginaceae species and the maternal lineages of purple gromwells.</title>
        <authorList>
            <person name="Okada T."/>
            <person name="Watanabe K."/>
        </authorList>
    </citation>
    <scope>NUCLEOTIDE SEQUENCE [LARGE SCALE GENOMIC DNA]</scope>
</reference>
<evidence type="ECO:0000313" key="7">
    <source>
        <dbReference type="EMBL" id="GAA0169969.1"/>
    </source>
</evidence>
<dbReference type="InterPro" id="IPR011598">
    <property type="entry name" value="bHLH_dom"/>
</dbReference>
<dbReference type="PANTHER" id="PTHR16223:SF49">
    <property type="entry name" value="TRANSCRIPTION FACTOR BHLH52-RELATED"/>
    <property type="match status" value="1"/>
</dbReference>
<accession>A0AAV3R0T8</accession>
<dbReference type="SUPFAM" id="SSF47459">
    <property type="entry name" value="HLH, helix-loop-helix DNA-binding domain"/>
    <property type="match status" value="1"/>
</dbReference>
<evidence type="ECO:0000256" key="5">
    <source>
        <dbReference type="ARBA" id="ARBA00023242"/>
    </source>
</evidence>
<feature type="domain" description="BHLH" evidence="6">
    <location>
        <begin position="178"/>
        <end position="229"/>
    </location>
</feature>
<comment type="caution">
    <text evidence="7">The sequence shown here is derived from an EMBL/GenBank/DDBJ whole genome shotgun (WGS) entry which is preliminary data.</text>
</comment>
<gene>
    <name evidence="7" type="ORF">LIER_40858</name>
</gene>